<keyword evidence="8" id="KW-0378">Hydrolase</keyword>
<dbReference type="InterPro" id="IPR011335">
    <property type="entry name" value="Restrct_endonuc-II-like"/>
</dbReference>
<evidence type="ECO:0000256" key="11">
    <source>
        <dbReference type="ARBA" id="ARBA00023204"/>
    </source>
</evidence>
<dbReference type="GO" id="GO:0004519">
    <property type="term" value="F:endonuclease activity"/>
    <property type="evidence" value="ECO:0007669"/>
    <property type="project" value="UniProtKB-KW"/>
</dbReference>
<dbReference type="InterPro" id="IPR004612">
    <property type="entry name" value="Resolv_RecU"/>
</dbReference>
<dbReference type="GO" id="GO:0046872">
    <property type="term" value="F:metal ion binding"/>
    <property type="evidence" value="ECO:0007669"/>
    <property type="project" value="UniProtKB-KW"/>
</dbReference>
<dbReference type="Gene3D" id="3.40.1350.10">
    <property type="match status" value="1"/>
</dbReference>
<dbReference type="EMBL" id="VBTE01000015">
    <property type="protein sequence ID" value="TLQ07582.1"/>
    <property type="molecule type" value="Genomic_DNA"/>
</dbReference>
<sequence>MSNYGGLKAKRNGEQFEMLIERTCAYYSKMGKAHIQKTPEPMKVLTNLGRGQFKSVFTKEAQPDFTGTLKSGKSIVFEAKHTEGTRISFDRINEVQAHDLDVHMQLGAKVFVLISFKSKWFYAVPWDKWIDMKNNIGKKSVNQDDLDEYHVSTEKGYLEII</sequence>
<evidence type="ECO:0000256" key="10">
    <source>
        <dbReference type="ARBA" id="ARBA00023172"/>
    </source>
</evidence>
<evidence type="ECO:0000256" key="12">
    <source>
        <dbReference type="ARBA" id="ARBA00023447"/>
    </source>
</evidence>
<comment type="subcellular location">
    <subcellularLocation>
        <location evidence="2">Cytoplasm</location>
    </subcellularLocation>
</comment>
<evidence type="ECO:0000256" key="5">
    <source>
        <dbReference type="ARBA" id="ARBA00022723"/>
    </source>
</evidence>
<dbReference type="GO" id="GO:0006310">
    <property type="term" value="P:DNA recombination"/>
    <property type="evidence" value="ECO:0007669"/>
    <property type="project" value="UniProtKB-KW"/>
</dbReference>
<keyword evidence="10" id="KW-0233">DNA recombination</keyword>
<keyword evidence="4" id="KW-0540">Nuclease</keyword>
<evidence type="ECO:0000256" key="7">
    <source>
        <dbReference type="ARBA" id="ARBA00022763"/>
    </source>
</evidence>
<evidence type="ECO:0000256" key="13">
    <source>
        <dbReference type="ARBA" id="ARBA00029523"/>
    </source>
</evidence>
<keyword evidence="7" id="KW-0227">DNA damage</keyword>
<dbReference type="RefSeq" id="WP_138471682.1">
    <property type="nucleotide sequence ID" value="NZ_VBTE01000015.1"/>
</dbReference>
<evidence type="ECO:0000256" key="3">
    <source>
        <dbReference type="ARBA" id="ARBA00022490"/>
    </source>
</evidence>
<keyword evidence="11" id="KW-0234">DNA repair</keyword>
<dbReference type="SUPFAM" id="SSF52980">
    <property type="entry name" value="Restriction endonuclease-like"/>
    <property type="match status" value="1"/>
</dbReference>
<dbReference type="Proteomes" id="UP000307201">
    <property type="component" value="Unassembled WGS sequence"/>
</dbReference>
<comment type="similarity">
    <text evidence="12">Belongs to the RecU family.</text>
</comment>
<evidence type="ECO:0000256" key="2">
    <source>
        <dbReference type="ARBA" id="ARBA00004496"/>
    </source>
</evidence>
<name>A0A5R9C434_9LACT</name>
<keyword evidence="5" id="KW-0479">Metal-binding</keyword>
<evidence type="ECO:0000256" key="4">
    <source>
        <dbReference type="ARBA" id="ARBA00022722"/>
    </source>
</evidence>
<keyword evidence="9" id="KW-0460">Magnesium</keyword>
<evidence type="ECO:0000256" key="8">
    <source>
        <dbReference type="ARBA" id="ARBA00022801"/>
    </source>
</evidence>
<dbReference type="GO" id="GO:0005737">
    <property type="term" value="C:cytoplasm"/>
    <property type="evidence" value="ECO:0007669"/>
    <property type="project" value="UniProtKB-SubCell"/>
</dbReference>
<organism evidence="14 15">
    <name type="scientific">Marinilactibacillus psychrotolerans</name>
    <dbReference type="NCBI Taxonomy" id="191770"/>
    <lineage>
        <taxon>Bacteria</taxon>
        <taxon>Bacillati</taxon>
        <taxon>Bacillota</taxon>
        <taxon>Bacilli</taxon>
        <taxon>Lactobacillales</taxon>
        <taxon>Carnobacteriaceae</taxon>
        <taxon>Marinilactibacillus</taxon>
    </lineage>
</organism>
<keyword evidence="6" id="KW-0255">Endonuclease</keyword>
<gene>
    <name evidence="14" type="ORF">FEZ48_06265</name>
</gene>
<comment type="cofactor">
    <cofactor evidence="1">
        <name>Mg(2+)</name>
        <dbReference type="ChEBI" id="CHEBI:18420"/>
    </cofactor>
</comment>
<dbReference type="OrthoDB" id="9798755at2"/>
<dbReference type="GO" id="GO:0006281">
    <property type="term" value="P:DNA repair"/>
    <property type="evidence" value="ECO:0007669"/>
    <property type="project" value="UniProtKB-KW"/>
</dbReference>
<dbReference type="GO" id="GO:0016787">
    <property type="term" value="F:hydrolase activity"/>
    <property type="evidence" value="ECO:0007669"/>
    <property type="project" value="UniProtKB-KW"/>
</dbReference>
<dbReference type="Pfam" id="PF03838">
    <property type="entry name" value="RecU"/>
    <property type="match status" value="1"/>
</dbReference>
<dbReference type="AlphaFoldDB" id="A0A5R9C434"/>
<dbReference type="GO" id="GO:0003676">
    <property type="term" value="F:nucleic acid binding"/>
    <property type="evidence" value="ECO:0007669"/>
    <property type="project" value="InterPro"/>
</dbReference>
<dbReference type="InterPro" id="IPR011856">
    <property type="entry name" value="tRNA_endonuc-like_dom_sf"/>
</dbReference>
<proteinExistence type="inferred from homology"/>
<evidence type="ECO:0000256" key="1">
    <source>
        <dbReference type="ARBA" id="ARBA00001946"/>
    </source>
</evidence>
<keyword evidence="3" id="KW-0963">Cytoplasm</keyword>
<evidence type="ECO:0000256" key="6">
    <source>
        <dbReference type="ARBA" id="ARBA00022759"/>
    </source>
</evidence>
<comment type="caution">
    <text evidence="14">The sequence shown here is derived from an EMBL/GenBank/DDBJ whole genome shotgun (WGS) entry which is preliminary data.</text>
</comment>
<protein>
    <recommendedName>
        <fullName evidence="13">Holliday junction resolvase RecU</fullName>
    </recommendedName>
</protein>
<evidence type="ECO:0000256" key="9">
    <source>
        <dbReference type="ARBA" id="ARBA00022842"/>
    </source>
</evidence>
<reference evidence="14 15" key="1">
    <citation type="submission" date="2019-05" db="EMBL/GenBank/DDBJ databases">
        <title>The metagenome of a microbial culture collection derived from dairy environment covers the genomic content of the human microbiome.</title>
        <authorList>
            <person name="Roder T."/>
            <person name="Wuthrich D."/>
            <person name="Sattari Z."/>
            <person name="Von Ah U."/>
            <person name="Bar C."/>
            <person name="Ronchi F."/>
            <person name="Macpherson A.J."/>
            <person name="Ganal-Vonarburg S.C."/>
            <person name="Bruggmann R."/>
            <person name="Vergeres G."/>
        </authorList>
    </citation>
    <scope>NUCLEOTIDE SEQUENCE [LARGE SCALE GENOMIC DNA]</scope>
    <source>
        <strain evidence="14 15">FAM 24235</strain>
    </source>
</reference>
<accession>A0A5R9C434</accession>
<evidence type="ECO:0000313" key="14">
    <source>
        <dbReference type="EMBL" id="TLQ07582.1"/>
    </source>
</evidence>
<evidence type="ECO:0000313" key="15">
    <source>
        <dbReference type="Proteomes" id="UP000307201"/>
    </source>
</evidence>